<accession>A0ABQ8LHG6</accession>
<evidence type="ECO:0000313" key="2">
    <source>
        <dbReference type="Proteomes" id="UP000830375"/>
    </source>
</evidence>
<dbReference type="PANTHER" id="PTHR35617">
    <property type="entry name" value="PHAGE_INTEGRASE DOMAIN-CONTAINING PROTEIN"/>
    <property type="match status" value="1"/>
</dbReference>
<protein>
    <submittedName>
        <fullName evidence="1">NADH-quinone oxidoreductase subunit N</fullName>
    </submittedName>
</protein>
<dbReference type="Proteomes" id="UP000830375">
    <property type="component" value="Unassembled WGS sequence"/>
</dbReference>
<keyword evidence="2" id="KW-1185">Reference proteome</keyword>
<dbReference type="PANTHER" id="PTHR35617:SF3">
    <property type="entry name" value="CORE-BINDING (CB) DOMAIN-CONTAINING PROTEIN"/>
    <property type="match status" value="1"/>
</dbReference>
<proteinExistence type="predicted"/>
<dbReference type="PROSITE" id="PS51257">
    <property type="entry name" value="PROKAR_LIPOPROTEIN"/>
    <property type="match status" value="1"/>
</dbReference>
<dbReference type="EMBL" id="JACTAM010000022">
    <property type="protein sequence ID" value="KAI2650118.1"/>
    <property type="molecule type" value="Genomic_DNA"/>
</dbReference>
<gene>
    <name evidence="1" type="ORF">H4Q32_000035</name>
</gene>
<name>A0ABQ8LHG6_LABRO</name>
<organism evidence="1 2">
    <name type="scientific">Labeo rohita</name>
    <name type="common">Indian major carp</name>
    <name type="synonym">Cyprinus rohita</name>
    <dbReference type="NCBI Taxonomy" id="84645"/>
    <lineage>
        <taxon>Eukaryota</taxon>
        <taxon>Metazoa</taxon>
        <taxon>Chordata</taxon>
        <taxon>Craniata</taxon>
        <taxon>Vertebrata</taxon>
        <taxon>Euteleostomi</taxon>
        <taxon>Actinopterygii</taxon>
        <taxon>Neopterygii</taxon>
        <taxon>Teleostei</taxon>
        <taxon>Ostariophysi</taxon>
        <taxon>Cypriniformes</taxon>
        <taxon>Cyprinidae</taxon>
        <taxon>Labeoninae</taxon>
        <taxon>Labeonini</taxon>
        <taxon>Labeo</taxon>
    </lineage>
</organism>
<reference evidence="1 2" key="1">
    <citation type="submission" date="2022-01" db="EMBL/GenBank/DDBJ databases">
        <title>A high-quality chromosome-level genome assembly of rohu carp, Labeo rohita.</title>
        <authorList>
            <person name="Arick M.A. II"/>
            <person name="Hsu C.-Y."/>
            <person name="Magbanua Z."/>
            <person name="Pechanova O."/>
            <person name="Grover C."/>
            <person name="Miller E."/>
            <person name="Thrash A."/>
            <person name="Ezzel L."/>
            <person name="Alam S."/>
            <person name="Benzie J."/>
            <person name="Hamilton M."/>
            <person name="Karsi A."/>
            <person name="Lawrence M.L."/>
            <person name="Peterson D.G."/>
        </authorList>
    </citation>
    <scope>NUCLEOTIDE SEQUENCE [LARGE SCALE GENOMIC DNA]</scope>
    <source>
        <strain evidence="2">BAU-BD-2019</strain>
        <tissue evidence="1">Blood</tissue>
    </source>
</reference>
<comment type="caution">
    <text evidence="1">The sequence shown here is derived from an EMBL/GenBank/DDBJ whole genome shotgun (WGS) entry which is preliminary data.</text>
</comment>
<evidence type="ECO:0000313" key="1">
    <source>
        <dbReference type="EMBL" id="KAI2650118.1"/>
    </source>
</evidence>
<sequence length="166" mass="18578">MLMQKHIFTSGVVMLSCCPSCSKGWKGKSVGKHDLVIRFPGGTRRLNPPQPPSVPSWDLSLVLRALQQGPFEPLQSVKLKFISVKTLVILRPRPGYMPTDPTNLFRDQVVSLKAPPLEEADPALALLCPVRALRWYVDRTQSFRTSDQPFICYGGRQGNSMNLMNL</sequence>